<evidence type="ECO:0000313" key="4">
    <source>
        <dbReference type="Proteomes" id="UP000317171"/>
    </source>
</evidence>
<name>A0A517RKT7_9PLAN</name>
<keyword evidence="4" id="KW-1185">Reference proteome</keyword>
<gene>
    <name evidence="3" type="ORF">Pan241w_45410</name>
</gene>
<proteinExistence type="predicted"/>
<dbReference type="Pfam" id="PF07583">
    <property type="entry name" value="PSCyt2"/>
    <property type="match status" value="1"/>
</dbReference>
<dbReference type="OrthoDB" id="127107at2"/>
<dbReference type="Pfam" id="PF07587">
    <property type="entry name" value="PSD1"/>
    <property type="match status" value="1"/>
</dbReference>
<feature type="domain" description="DUF1549" evidence="1">
    <location>
        <begin position="67"/>
        <end position="271"/>
    </location>
</feature>
<evidence type="ECO:0000259" key="2">
    <source>
        <dbReference type="Pfam" id="PF07587"/>
    </source>
</evidence>
<dbReference type="InterPro" id="IPR011444">
    <property type="entry name" value="DUF1549"/>
</dbReference>
<dbReference type="AlphaFoldDB" id="A0A517RKT7"/>
<evidence type="ECO:0008006" key="5">
    <source>
        <dbReference type="Google" id="ProtNLM"/>
    </source>
</evidence>
<feature type="domain" description="DUF1553" evidence="2">
    <location>
        <begin position="332"/>
        <end position="599"/>
    </location>
</feature>
<dbReference type="RefSeq" id="WP_145219872.1">
    <property type="nucleotide sequence ID" value="NZ_CP036269.1"/>
</dbReference>
<dbReference type="PANTHER" id="PTHR35889">
    <property type="entry name" value="CYCLOINULO-OLIGOSACCHARIDE FRUCTANOTRANSFERASE-RELATED"/>
    <property type="match status" value="1"/>
</dbReference>
<protein>
    <recommendedName>
        <fullName evidence="5">Planctomycete cytochrome C</fullName>
    </recommendedName>
</protein>
<dbReference type="InterPro" id="IPR022655">
    <property type="entry name" value="DUF1553"/>
</dbReference>
<accession>A0A517RKT7</accession>
<evidence type="ECO:0000313" key="3">
    <source>
        <dbReference type="EMBL" id="QDT44432.1"/>
    </source>
</evidence>
<dbReference type="Proteomes" id="UP000317171">
    <property type="component" value="Chromosome"/>
</dbReference>
<organism evidence="3 4">
    <name type="scientific">Gimesia alba</name>
    <dbReference type="NCBI Taxonomy" id="2527973"/>
    <lineage>
        <taxon>Bacteria</taxon>
        <taxon>Pseudomonadati</taxon>
        <taxon>Planctomycetota</taxon>
        <taxon>Planctomycetia</taxon>
        <taxon>Planctomycetales</taxon>
        <taxon>Planctomycetaceae</taxon>
        <taxon>Gimesia</taxon>
    </lineage>
</organism>
<evidence type="ECO:0000259" key="1">
    <source>
        <dbReference type="Pfam" id="PF07583"/>
    </source>
</evidence>
<dbReference type="PANTHER" id="PTHR35889:SF3">
    <property type="entry name" value="F-BOX DOMAIN-CONTAINING PROTEIN"/>
    <property type="match status" value="1"/>
</dbReference>
<dbReference type="KEGG" id="gaz:Pan241w_45410"/>
<dbReference type="EMBL" id="CP036269">
    <property type="protein sequence ID" value="QDT44432.1"/>
    <property type="molecule type" value="Genomic_DNA"/>
</dbReference>
<sequence length="651" mass="74464">MKQVFRIQWLFLVTCCLLFFTDSGSAHERFKLKESPITKADREHWSFQPIQRPGLPAVKKQEWSRTPIDRFILARLEAEKLQPAHDADRTTLIRRLYFDVIGLPPMPEDVDRFLADQSKDAYEKLVDRLLASEHYGERWAQHWLDLARFAETDGYEHDKIRPHAWKYRDWVIKALNADMPYDQFVRWQLAGDVIAPQNPDAKIATAFCLSGPDMPDINSQEERRHTLLNEMTSTVGSVFMALQMGCAQCHDHKYDPISTIDFYRMRAFFEPAVKPVRNQSVLMLASTGTSGQPSHVMIRGDWRQPGPQVQPAFLRVANLNDLNVESNDAKQQRLAFARWLTQDEHPLTSRVIVNRIWQHHFGRGLSTSPSDFGTMGESPSHPELMDWLAAELIASDWKIKSLHRLILTSSVYRQASRPKLRSLQKNKDWEQSLKVDPEATLLSRFPRQRLDAEVIRDAMLAISGTLSCKTGGRGVMPPLPRELQATLLKGQWKTSPNQDDHYRRSIYVFARRNLRYPQFDVFDRPDANTSCARRGNSTTAPQSLLMLNSESSIKSARELAGFIWDQVGSDEDRQVTSLIRRALGRVPSQAEQAELIAFLKSQRAMLSAEKRPTQKLLLPITDAEIKAPYAGAALTDLCLAILNTSEFLYID</sequence>
<reference evidence="3 4" key="1">
    <citation type="submission" date="2019-02" db="EMBL/GenBank/DDBJ databases">
        <title>Deep-cultivation of Planctomycetes and their phenomic and genomic characterization uncovers novel biology.</title>
        <authorList>
            <person name="Wiegand S."/>
            <person name="Jogler M."/>
            <person name="Boedeker C."/>
            <person name="Pinto D."/>
            <person name="Vollmers J."/>
            <person name="Rivas-Marin E."/>
            <person name="Kohn T."/>
            <person name="Peeters S.H."/>
            <person name="Heuer A."/>
            <person name="Rast P."/>
            <person name="Oberbeckmann S."/>
            <person name="Bunk B."/>
            <person name="Jeske O."/>
            <person name="Meyerdierks A."/>
            <person name="Storesund J.E."/>
            <person name="Kallscheuer N."/>
            <person name="Luecker S."/>
            <person name="Lage O.M."/>
            <person name="Pohl T."/>
            <person name="Merkel B.J."/>
            <person name="Hornburger P."/>
            <person name="Mueller R.-W."/>
            <person name="Bruemmer F."/>
            <person name="Labrenz M."/>
            <person name="Spormann A.M."/>
            <person name="Op den Camp H."/>
            <person name="Overmann J."/>
            <person name="Amann R."/>
            <person name="Jetten M.S.M."/>
            <person name="Mascher T."/>
            <person name="Medema M.H."/>
            <person name="Devos D.P."/>
            <person name="Kaster A.-K."/>
            <person name="Ovreas L."/>
            <person name="Rohde M."/>
            <person name="Galperin M.Y."/>
            <person name="Jogler C."/>
        </authorList>
    </citation>
    <scope>NUCLEOTIDE SEQUENCE [LARGE SCALE GENOMIC DNA]</scope>
    <source>
        <strain evidence="3 4">Pan241w</strain>
    </source>
</reference>